<feature type="compositionally biased region" description="Basic residues" evidence="1">
    <location>
        <begin position="134"/>
        <end position="146"/>
    </location>
</feature>
<sequence>MAQVQQAPILAAHLSWLQAEADRWQMITRAPREWVIPQVIGIAIPSGWETTSLQSRPELGCSPLTGIISTGLSILTAPAARALMQPMQDTRPLGGILTSTDSTATFHPETGSDSSITTQASDLKDSKLKSSTCRSKKLPRKIRPKRSPTISPAPYRCLRTRTTTSPMC</sequence>
<protein>
    <submittedName>
        <fullName evidence="2">Assembly activating protein</fullName>
    </submittedName>
</protein>
<organism evidence="2">
    <name type="scientific">Pygmy chameleon parvovirus</name>
    <dbReference type="NCBI Taxonomy" id="1670664"/>
    <lineage>
        <taxon>Viruses</taxon>
        <taxon>Monodnaviria</taxon>
        <taxon>Shotokuvirae</taxon>
        <taxon>Cossaviricota</taxon>
        <taxon>Quintoviricetes</taxon>
        <taxon>Piccovirales</taxon>
        <taxon>Parvoviridae</taxon>
        <taxon>Parvovirinae</taxon>
        <taxon>Dependoparvovirus</taxon>
    </lineage>
</organism>
<name>A0A0G3Z9B0_9VIRU</name>
<accession>A0A0G3Z9B0</accession>
<reference evidence="2" key="1">
    <citation type="journal article" date="2015" name="J. Gen. Virol.">
        <title>Novel parvoviruses in reptiles and genome sequence of a lizard parvovirus shed light on Dependoparvovirus genus evolution.</title>
        <authorList>
            <person name="Penzes J."/>
            <person name="Pham H.T."/>
            <person name="Benko M."/>
            <person name="Tijssen P."/>
        </authorList>
    </citation>
    <scope>NUCLEOTIDE SEQUENCE</scope>
    <source>
        <strain evidence="2">2214</strain>
    </source>
</reference>
<evidence type="ECO:0000313" key="2">
    <source>
        <dbReference type="EMBL" id="AKM49971.1"/>
    </source>
</evidence>
<feature type="compositionally biased region" description="Polar residues" evidence="1">
    <location>
        <begin position="102"/>
        <end position="120"/>
    </location>
</feature>
<evidence type="ECO:0000256" key="1">
    <source>
        <dbReference type="SAM" id="MobiDB-lite"/>
    </source>
</evidence>
<reference evidence="2" key="2">
    <citation type="submission" date="2015-02" db="EMBL/GenBank/DDBJ databases">
        <authorList>
            <person name="Penzes J.J."/>
            <person name="Pham H.T."/>
            <person name="Benko M."/>
            <person name="Tijssen P."/>
        </authorList>
    </citation>
    <scope>NUCLEOTIDE SEQUENCE</scope>
    <source>
        <strain evidence="2">2214</strain>
    </source>
</reference>
<feature type="region of interest" description="Disordered" evidence="1">
    <location>
        <begin position="102"/>
        <end position="154"/>
    </location>
</feature>
<proteinExistence type="predicted"/>
<dbReference type="EMBL" id="KP733796">
    <property type="protein sequence ID" value="AKM49971.1"/>
    <property type="molecule type" value="Genomic_DNA"/>
</dbReference>